<dbReference type="Proteomes" id="UP000659698">
    <property type="component" value="Unassembled WGS sequence"/>
</dbReference>
<evidence type="ECO:0000313" key="1">
    <source>
        <dbReference type="EMBL" id="MBC3541100.1"/>
    </source>
</evidence>
<comment type="caution">
    <text evidence="1">The sequence shown here is derived from an EMBL/GenBank/DDBJ whole genome shotgun (WGS) entry which is preliminary data.</text>
</comment>
<gene>
    <name evidence="1" type="ORF">H7U12_15505</name>
</gene>
<accession>A0ABR6VV73</accession>
<keyword evidence="2" id="KW-1185">Reference proteome</keyword>
<organism evidence="1 2">
    <name type="scientific">Rufibacter sediminis</name>
    <dbReference type="NCBI Taxonomy" id="2762756"/>
    <lineage>
        <taxon>Bacteria</taxon>
        <taxon>Pseudomonadati</taxon>
        <taxon>Bacteroidota</taxon>
        <taxon>Cytophagia</taxon>
        <taxon>Cytophagales</taxon>
        <taxon>Hymenobacteraceae</taxon>
        <taxon>Rufibacter</taxon>
    </lineage>
</organism>
<dbReference type="EMBL" id="JACOAF010000036">
    <property type="protein sequence ID" value="MBC3541100.1"/>
    <property type="molecule type" value="Genomic_DNA"/>
</dbReference>
<proteinExistence type="predicted"/>
<sequence length="231" mass="25942">MTKRYALDIFLIALGLATLVVQRFLPDYVNAEPRRSSTRIIASAPVRAEVVREPEGQLTFPAGSKYLGLTPPEGVTPNPFLEVERIARANGHVRDYAGKDTDMRQLLLAHAGKEYLFVLQQQAANEMLRHELFPHYYSDPTQANMLEGISFYTSQLLEAKSEDAKLIYMCLRALKEYWPAQKIAQAALSTSAHVQARKIQSAADTATVSGYHRQVYARELQKMASKLKSRA</sequence>
<dbReference type="RefSeq" id="WP_186639634.1">
    <property type="nucleotide sequence ID" value="NZ_JACOAF010000036.1"/>
</dbReference>
<evidence type="ECO:0000313" key="2">
    <source>
        <dbReference type="Proteomes" id="UP000659698"/>
    </source>
</evidence>
<protein>
    <submittedName>
        <fullName evidence="1">Uncharacterized protein</fullName>
    </submittedName>
</protein>
<name>A0ABR6VV73_9BACT</name>
<reference evidence="1 2" key="1">
    <citation type="journal article" date="2019" name="Int. J. Syst. Evol. Microbiol.">
        <title>Rufibacter sediminis sp. nov., isolated from freshwater lake sediment.</title>
        <authorList>
            <person name="Qu J.H."/>
            <person name="Zhang L.J."/>
            <person name="Fu Y.H."/>
            <person name="Li H.F."/>
        </authorList>
    </citation>
    <scope>NUCLEOTIDE SEQUENCE [LARGE SCALE GENOMIC DNA]</scope>
    <source>
        <strain evidence="1 2">H-1</strain>
    </source>
</reference>